<comment type="caution">
    <text evidence="10">The sequence shown here is derived from an EMBL/GenBank/DDBJ whole genome shotgun (WGS) entry which is preliminary data.</text>
</comment>
<dbReference type="InterPro" id="IPR022463">
    <property type="entry name" value="1-PFruKinase"/>
</dbReference>
<keyword evidence="11" id="KW-1185">Reference proteome</keyword>
<keyword evidence="7" id="KW-0423">Lactose metabolism</keyword>
<dbReference type="SUPFAM" id="SSF53613">
    <property type="entry name" value="Ribokinase-like"/>
    <property type="match status" value="1"/>
</dbReference>
<dbReference type="Gene3D" id="3.40.1190.20">
    <property type="match status" value="1"/>
</dbReference>
<dbReference type="GO" id="GO:0008662">
    <property type="term" value="F:1-phosphofructokinase activity"/>
    <property type="evidence" value="ECO:0007669"/>
    <property type="project" value="UniProtKB-EC"/>
</dbReference>
<comment type="similarity">
    <text evidence="7">Belongs to the carbohydrate kinase PfkB family. LacC subfamily.</text>
</comment>
<keyword evidence="2 7" id="KW-0808">Transferase</keyword>
<comment type="catalytic activity">
    <reaction evidence="6 8">
        <text>beta-D-fructose 1-phosphate + ATP = beta-D-fructose 1,6-bisphosphate + ADP + H(+)</text>
        <dbReference type="Rhea" id="RHEA:14213"/>
        <dbReference type="ChEBI" id="CHEBI:15378"/>
        <dbReference type="ChEBI" id="CHEBI:30616"/>
        <dbReference type="ChEBI" id="CHEBI:32966"/>
        <dbReference type="ChEBI" id="CHEBI:138881"/>
        <dbReference type="ChEBI" id="CHEBI:456216"/>
        <dbReference type="EC" id="2.7.1.56"/>
    </reaction>
</comment>
<evidence type="ECO:0000313" key="11">
    <source>
        <dbReference type="Proteomes" id="UP001596002"/>
    </source>
</evidence>
<dbReference type="NCBIfam" id="TIGR03828">
    <property type="entry name" value="pfkB"/>
    <property type="match status" value="1"/>
</dbReference>
<comment type="function">
    <text evidence="8">Catalyzes the ATP-dependent phosphorylation of fructose-l-phosphate to fructose-l,6-bisphosphate.</text>
</comment>
<evidence type="ECO:0000256" key="7">
    <source>
        <dbReference type="PIRNR" id="PIRNR000535"/>
    </source>
</evidence>
<reference evidence="11" key="1">
    <citation type="journal article" date="2019" name="Int. J. Syst. Evol. Microbiol.">
        <title>The Global Catalogue of Microorganisms (GCM) 10K type strain sequencing project: providing services to taxonomists for standard genome sequencing and annotation.</title>
        <authorList>
            <consortium name="The Broad Institute Genomics Platform"/>
            <consortium name="The Broad Institute Genome Sequencing Center for Infectious Disease"/>
            <person name="Wu L."/>
            <person name="Ma J."/>
        </authorList>
    </citation>
    <scope>NUCLEOTIDE SEQUENCE [LARGE SCALE GENOMIC DNA]</scope>
    <source>
        <strain evidence="11">WYCCWR 12678</strain>
    </source>
</reference>
<gene>
    <name evidence="10" type="primary">pfkB</name>
    <name evidence="10" type="ORF">ACFO8Q_11455</name>
</gene>
<keyword evidence="3 7" id="KW-0547">Nucleotide-binding</keyword>
<evidence type="ECO:0000256" key="4">
    <source>
        <dbReference type="ARBA" id="ARBA00022777"/>
    </source>
</evidence>
<dbReference type="PIRSF" id="PIRSF000535">
    <property type="entry name" value="1PFK/6PFK/LacC"/>
    <property type="match status" value="1"/>
</dbReference>
<dbReference type="InterPro" id="IPR029056">
    <property type="entry name" value="Ribokinase-like"/>
</dbReference>
<name>A0ABV9Q2A3_9BACL</name>
<sequence length="312" mass="33732">MNSSVVTVTLNPALDKTVTIHGMQIGGLNRVQQMRLDPGGKGINVAKVLNQFGVDVIATGLVAGSQGRFLLKQLEEQQIQTGFLEINGETRTNLKIYDEDSKITTEINEPGFSVNHEDLQIYRQKLLELLHHTSVLVVGGSLPPGVPEDIYREYIQMANGLGVKTILDADGVPFQEGIEGKPYAIKPNRFELEQWVGHELKTESEVVSAGKQLLKTGVSLVLVSMGSEGSIVMDQHETFRVYSFPITPKSTVGAGDSMVAALVYSLLNGKTLKDTAVWATTAGTVTASKSGTQVCTLPEVQQCVSRVHASIL</sequence>
<dbReference type="EMBL" id="JBHSHC010000093">
    <property type="protein sequence ID" value="MFC4767969.1"/>
    <property type="molecule type" value="Genomic_DNA"/>
</dbReference>
<dbReference type="NCBIfam" id="TIGR03168">
    <property type="entry name" value="1-PFK"/>
    <property type="match status" value="1"/>
</dbReference>
<evidence type="ECO:0000256" key="1">
    <source>
        <dbReference type="ARBA" id="ARBA00005380"/>
    </source>
</evidence>
<evidence type="ECO:0000256" key="8">
    <source>
        <dbReference type="RuleBase" id="RU369061"/>
    </source>
</evidence>
<comment type="pathway">
    <text evidence="7">Carbohydrate metabolism; D-tagatose 6-phosphate degradation; D-glyceraldehyde 3-phosphate and glycerone phosphate from D-tagatose 6-phosphate: step 1/2.</text>
</comment>
<protein>
    <recommendedName>
        <fullName evidence="7">Tagatose-6-phosphate kinase</fullName>
        <ecNumber evidence="7">2.7.1.144</ecNumber>
    </recommendedName>
</protein>
<keyword evidence="5 7" id="KW-0067">ATP-binding</keyword>
<dbReference type="Pfam" id="PF00294">
    <property type="entry name" value="PfkB"/>
    <property type="match status" value="1"/>
</dbReference>
<organism evidence="10 11">
    <name type="scientific">Effusibacillus consociatus</name>
    <dbReference type="NCBI Taxonomy" id="1117041"/>
    <lineage>
        <taxon>Bacteria</taxon>
        <taxon>Bacillati</taxon>
        <taxon>Bacillota</taxon>
        <taxon>Bacilli</taxon>
        <taxon>Bacillales</taxon>
        <taxon>Alicyclobacillaceae</taxon>
        <taxon>Effusibacillus</taxon>
    </lineage>
</organism>
<dbReference type="RefSeq" id="WP_380025886.1">
    <property type="nucleotide sequence ID" value="NZ_JBHSHC010000093.1"/>
</dbReference>
<evidence type="ECO:0000259" key="9">
    <source>
        <dbReference type="Pfam" id="PF00294"/>
    </source>
</evidence>
<feature type="domain" description="Carbohydrate kinase PfkB" evidence="9">
    <location>
        <begin position="23"/>
        <end position="297"/>
    </location>
</feature>
<evidence type="ECO:0000256" key="3">
    <source>
        <dbReference type="ARBA" id="ARBA00022741"/>
    </source>
</evidence>
<dbReference type="CDD" id="cd01164">
    <property type="entry name" value="FruK_PfkB_like"/>
    <property type="match status" value="1"/>
</dbReference>
<evidence type="ECO:0000313" key="10">
    <source>
        <dbReference type="EMBL" id="MFC4767969.1"/>
    </source>
</evidence>
<dbReference type="PANTHER" id="PTHR46566">
    <property type="entry name" value="1-PHOSPHOFRUCTOKINASE-RELATED"/>
    <property type="match status" value="1"/>
</dbReference>
<keyword evidence="4 8" id="KW-0418">Kinase</keyword>
<dbReference type="InterPro" id="IPR002173">
    <property type="entry name" value="Carboh/pur_kinase_PfkB_CS"/>
</dbReference>
<dbReference type="PANTHER" id="PTHR46566:SF2">
    <property type="entry name" value="ATP-DEPENDENT 6-PHOSPHOFRUCTOKINASE ISOZYME 2"/>
    <property type="match status" value="1"/>
</dbReference>
<dbReference type="EC" id="2.7.1.144" evidence="7"/>
<dbReference type="InterPro" id="IPR011611">
    <property type="entry name" value="PfkB_dom"/>
</dbReference>
<dbReference type="InterPro" id="IPR017583">
    <property type="entry name" value="Tagatose/fructose_Pkinase"/>
</dbReference>
<dbReference type="Proteomes" id="UP001596002">
    <property type="component" value="Unassembled WGS sequence"/>
</dbReference>
<evidence type="ECO:0000256" key="2">
    <source>
        <dbReference type="ARBA" id="ARBA00022679"/>
    </source>
</evidence>
<evidence type="ECO:0000256" key="5">
    <source>
        <dbReference type="ARBA" id="ARBA00022840"/>
    </source>
</evidence>
<proteinExistence type="inferred from homology"/>
<comment type="similarity">
    <text evidence="1">Belongs to the carbohydrate kinase pfkB family.</text>
</comment>
<dbReference type="PROSITE" id="PS00584">
    <property type="entry name" value="PFKB_KINASES_2"/>
    <property type="match status" value="1"/>
</dbReference>
<evidence type="ECO:0000256" key="6">
    <source>
        <dbReference type="ARBA" id="ARBA00047745"/>
    </source>
</evidence>
<accession>A0ABV9Q2A3</accession>
<comment type="catalytic activity">
    <reaction evidence="7">
        <text>D-tagatofuranose 6-phosphate + ATP = D-tagatofuranose 1,6-bisphosphate + ADP + H(+)</text>
        <dbReference type="Rhea" id="RHEA:12420"/>
        <dbReference type="ChEBI" id="CHEBI:15378"/>
        <dbReference type="ChEBI" id="CHEBI:30616"/>
        <dbReference type="ChEBI" id="CHEBI:58694"/>
        <dbReference type="ChEBI" id="CHEBI:58695"/>
        <dbReference type="ChEBI" id="CHEBI:456216"/>
        <dbReference type="EC" id="2.7.1.144"/>
    </reaction>
</comment>